<dbReference type="SUPFAM" id="SSF48452">
    <property type="entry name" value="TPR-like"/>
    <property type="match status" value="1"/>
</dbReference>
<dbReference type="Gene3D" id="1.25.40.10">
    <property type="entry name" value="Tetratricopeptide repeat domain"/>
    <property type="match status" value="1"/>
</dbReference>
<proteinExistence type="predicted"/>
<dbReference type="EMBL" id="UINC01003691">
    <property type="protein sequence ID" value="SVA08465.1"/>
    <property type="molecule type" value="Genomic_DNA"/>
</dbReference>
<dbReference type="AlphaFoldDB" id="A0A381SWR3"/>
<organism evidence="2">
    <name type="scientific">marine metagenome</name>
    <dbReference type="NCBI Taxonomy" id="408172"/>
    <lineage>
        <taxon>unclassified sequences</taxon>
        <taxon>metagenomes</taxon>
        <taxon>ecological metagenomes</taxon>
    </lineage>
</organism>
<evidence type="ECO:0008006" key="3">
    <source>
        <dbReference type="Google" id="ProtNLM"/>
    </source>
</evidence>
<reference evidence="2" key="1">
    <citation type="submission" date="2018-05" db="EMBL/GenBank/DDBJ databases">
        <authorList>
            <person name="Lanie J.A."/>
            <person name="Ng W.-L."/>
            <person name="Kazmierczak K.M."/>
            <person name="Andrzejewski T.M."/>
            <person name="Davidsen T.M."/>
            <person name="Wayne K.J."/>
            <person name="Tettelin H."/>
            <person name="Glass J.I."/>
            <person name="Rusch D."/>
            <person name="Podicherti R."/>
            <person name="Tsui H.-C.T."/>
            <person name="Winkler M.E."/>
        </authorList>
    </citation>
    <scope>NUCLEOTIDE SEQUENCE</scope>
</reference>
<evidence type="ECO:0000313" key="2">
    <source>
        <dbReference type="EMBL" id="SVA08465.1"/>
    </source>
</evidence>
<keyword evidence="1" id="KW-0812">Transmembrane</keyword>
<evidence type="ECO:0000256" key="1">
    <source>
        <dbReference type="SAM" id="Phobius"/>
    </source>
</evidence>
<sequence>MEDDPIKNGLSSKIKIPIIILTLITLCAMGVFLIKIAYSVSSSEKLSDSYQYLRNVGDKLRNEGLHEQAIDQYIKYLEKTKIKNPSRAMVAHSVGELYMELSNCEEGLTWLFQAEEAGATYHRADELKKHIDACSAKINSSKAINHNIK</sequence>
<accession>A0A381SWR3</accession>
<name>A0A381SWR3_9ZZZZ</name>
<feature type="transmembrane region" description="Helical" evidence="1">
    <location>
        <begin position="16"/>
        <end position="38"/>
    </location>
</feature>
<gene>
    <name evidence="2" type="ORF">METZ01_LOCUS61319</name>
</gene>
<dbReference type="InterPro" id="IPR011990">
    <property type="entry name" value="TPR-like_helical_dom_sf"/>
</dbReference>
<protein>
    <recommendedName>
        <fullName evidence="3">Tetratricopeptide repeat-like domain-containing protein</fullName>
    </recommendedName>
</protein>
<keyword evidence="1" id="KW-0472">Membrane</keyword>
<keyword evidence="1" id="KW-1133">Transmembrane helix</keyword>